<sequence length="379" mass="41036">MKKSRRLGSGEDGGAATSEALAEPGQRPVAAELQPAEGAASARAPEGEAPGSAVASGAAPLSAAGLEATALEELQRARAGGRSEASAAEHDGPRERAQEQRPDSATAEEAEVESASPGAGPALPQGVGELIEADVLRTFPNNAAFQQMGGPDQLRRVLRQLALDDAELGYCQSLNFVAAVFIMVLREDRLALPAMRQTLVKLGARCWYTDGMRQLRADTVVLEDLVRARLPDVHRTFQIHRFDLLMVVSKWFLCLYATVMEGETLRRVWDAMLCDGVEALFRVALATLACREEAITQARSIDDLLHMFQDWTPGTGPGPEKLLRAAYDERLVGRLSRAWLAGQRRLAVQRVATADTRLEMRQQALWRGGVRPASVLAHG</sequence>
<organism evidence="3 4">
    <name type="scientific">Prorocentrum cordatum</name>
    <dbReference type="NCBI Taxonomy" id="2364126"/>
    <lineage>
        <taxon>Eukaryota</taxon>
        <taxon>Sar</taxon>
        <taxon>Alveolata</taxon>
        <taxon>Dinophyceae</taxon>
        <taxon>Prorocentrales</taxon>
        <taxon>Prorocentraceae</taxon>
        <taxon>Prorocentrum</taxon>
    </lineage>
</organism>
<feature type="domain" description="Rab-GAP TBC" evidence="2">
    <location>
        <begin position="1"/>
        <end position="276"/>
    </location>
</feature>
<feature type="compositionally biased region" description="Basic and acidic residues" evidence="1">
    <location>
        <begin position="87"/>
        <end position="102"/>
    </location>
</feature>
<dbReference type="InterPro" id="IPR035969">
    <property type="entry name" value="Rab-GAP_TBC_sf"/>
</dbReference>
<dbReference type="Gene3D" id="1.10.472.80">
    <property type="entry name" value="Ypt/Rab-GAP domain of gyp1p, domain 3"/>
    <property type="match status" value="1"/>
</dbReference>
<dbReference type="Proteomes" id="UP001189429">
    <property type="component" value="Unassembled WGS sequence"/>
</dbReference>
<dbReference type="Gene3D" id="1.10.8.270">
    <property type="entry name" value="putative rabgap domain of human tbc1 domain family member 14 like domains"/>
    <property type="match status" value="1"/>
</dbReference>
<evidence type="ECO:0000259" key="2">
    <source>
        <dbReference type="PROSITE" id="PS50086"/>
    </source>
</evidence>
<dbReference type="PANTHER" id="PTHR47219">
    <property type="entry name" value="RAB GTPASE-ACTIVATING PROTEIN 1-LIKE"/>
    <property type="match status" value="1"/>
</dbReference>
<feature type="compositionally biased region" description="Low complexity" evidence="1">
    <location>
        <begin position="47"/>
        <end position="58"/>
    </location>
</feature>
<accession>A0ABN9TIL6</accession>
<keyword evidence="4" id="KW-1185">Reference proteome</keyword>
<dbReference type="EMBL" id="CAUYUJ010014762">
    <property type="protein sequence ID" value="CAK0845746.1"/>
    <property type="molecule type" value="Genomic_DNA"/>
</dbReference>
<comment type="caution">
    <text evidence="3">The sequence shown here is derived from an EMBL/GenBank/DDBJ whole genome shotgun (WGS) entry which is preliminary data.</text>
</comment>
<evidence type="ECO:0000313" key="3">
    <source>
        <dbReference type="EMBL" id="CAK0845746.1"/>
    </source>
</evidence>
<dbReference type="SUPFAM" id="SSF47923">
    <property type="entry name" value="Ypt/Rab-GAP domain of gyp1p"/>
    <property type="match status" value="2"/>
</dbReference>
<feature type="region of interest" description="Disordered" evidence="1">
    <location>
        <begin position="1"/>
        <end position="58"/>
    </location>
</feature>
<dbReference type="PANTHER" id="PTHR47219:SF9">
    <property type="entry name" value="GTPASE ACTIVATING PROTEIN AND CENTROSOME-ASSOCIATED, ISOFORM B"/>
    <property type="match status" value="1"/>
</dbReference>
<proteinExistence type="predicted"/>
<dbReference type="InterPro" id="IPR050302">
    <property type="entry name" value="Rab_GAP_TBC_domain"/>
</dbReference>
<gene>
    <name evidence="3" type="ORF">PCOR1329_LOCUS39442</name>
</gene>
<dbReference type="PROSITE" id="PS50086">
    <property type="entry name" value="TBC_RABGAP"/>
    <property type="match status" value="1"/>
</dbReference>
<evidence type="ECO:0000313" key="4">
    <source>
        <dbReference type="Proteomes" id="UP001189429"/>
    </source>
</evidence>
<protein>
    <recommendedName>
        <fullName evidence="2">Rab-GAP TBC domain-containing protein</fullName>
    </recommendedName>
</protein>
<reference evidence="3" key="1">
    <citation type="submission" date="2023-10" db="EMBL/GenBank/DDBJ databases">
        <authorList>
            <person name="Chen Y."/>
            <person name="Shah S."/>
            <person name="Dougan E. K."/>
            <person name="Thang M."/>
            <person name="Chan C."/>
        </authorList>
    </citation>
    <scope>NUCLEOTIDE SEQUENCE [LARGE SCALE GENOMIC DNA]</scope>
</reference>
<dbReference type="SMART" id="SM00164">
    <property type="entry name" value="TBC"/>
    <property type="match status" value="1"/>
</dbReference>
<feature type="region of interest" description="Disordered" evidence="1">
    <location>
        <begin position="72"/>
        <end position="124"/>
    </location>
</feature>
<name>A0ABN9TIL6_9DINO</name>
<feature type="compositionally biased region" description="Low complexity" evidence="1">
    <location>
        <begin position="72"/>
        <end position="86"/>
    </location>
</feature>
<dbReference type="Pfam" id="PF00566">
    <property type="entry name" value="RabGAP-TBC"/>
    <property type="match status" value="1"/>
</dbReference>
<dbReference type="InterPro" id="IPR000195">
    <property type="entry name" value="Rab-GAP-TBC_dom"/>
</dbReference>
<evidence type="ECO:0000256" key="1">
    <source>
        <dbReference type="SAM" id="MobiDB-lite"/>
    </source>
</evidence>